<dbReference type="Proteomes" id="UP000198406">
    <property type="component" value="Unassembled WGS sequence"/>
</dbReference>
<feature type="compositionally biased region" description="Basic and acidic residues" evidence="1">
    <location>
        <begin position="11"/>
        <end position="20"/>
    </location>
</feature>
<feature type="compositionally biased region" description="Basic and acidic residues" evidence="1">
    <location>
        <begin position="1270"/>
        <end position="1280"/>
    </location>
</feature>
<feature type="region of interest" description="Disordered" evidence="1">
    <location>
        <begin position="1"/>
        <end position="20"/>
    </location>
</feature>
<dbReference type="InterPro" id="IPR036034">
    <property type="entry name" value="PDZ_sf"/>
</dbReference>
<dbReference type="InterPro" id="IPR003647">
    <property type="entry name" value="Intron_nuc_1_rpt"/>
</dbReference>
<dbReference type="Gene3D" id="2.30.42.10">
    <property type="match status" value="1"/>
</dbReference>
<feature type="compositionally biased region" description="Acidic residues" evidence="1">
    <location>
        <begin position="1404"/>
        <end position="1415"/>
    </location>
</feature>
<feature type="compositionally biased region" description="Basic and acidic residues" evidence="1">
    <location>
        <begin position="417"/>
        <end position="435"/>
    </location>
</feature>
<evidence type="ECO:0000313" key="4">
    <source>
        <dbReference type="Proteomes" id="UP000198406"/>
    </source>
</evidence>
<gene>
    <name evidence="3" type="ORF">FisN_6Hh412</name>
</gene>
<keyword evidence="4" id="KW-1185">Reference proteome</keyword>
<dbReference type="InterPro" id="IPR011011">
    <property type="entry name" value="Znf_FYVE_PHD"/>
</dbReference>
<feature type="region of interest" description="Disordered" evidence="1">
    <location>
        <begin position="908"/>
        <end position="950"/>
    </location>
</feature>
<feature type="compositionally biased region" description="Basic and acidic residues" evidence="1">
    <location>
        <begin position="908"/>
        <end position="924"/>
    </location>
</feature>
<feature type="compositionally biased region" description="Polar residues" evidence="1">
    <location>
        <begin position="1195"/>
        <end position="1216"/>
    </location>
</feature>
<accession>A0A1Z5K5U0</accession>
<dbReference type="CDD" id="cd00136">
    <property type="entry name" value="PDZ_canonical"/>
    <property type="match status" value="1"/>
</dbReference>
<dbReference type="EMBL" id="BDSP01000169">
    <property type="protein sequence ID" value="GAX21522.1"/>
    <property type="molecule type" value="Genomic_DNA"/>
</dbReference>
<feature type="compositionally biased region" description="Polar residues" evidence="1">
    <location>
        <begin position="935"/>
        <end position="944"/>
    </location>
</feature>
<feature type="region of interest" description="Disordered" evidence="1">
    <location>
        <begin position="1375"/>
        <end position="1416"/>
    </location>
</feature>
<proteinExistence type="predicted"/>
<feature type="compositionally biased region" description="Basic and acidic residues" evidence="1">
    <location>
        <begin position="132"/>
        <end position="145"/>
    </location>
</feature>
<feature type="compositionally biased region" description="Basic and acidic residues" evidence="1">
    <location>
        <begin position="1235"/>
        <end position="1252"/>
    </location>
</feature>
<evidence type="ECO:0000256" key="1">
    <source>
        <dbReference type="SAM" id="MobiDB-lite"/>
    </source>
</evidence>
<evidence type="ECO:0000313" key="3">
    <source>
        <dbReference type="EMBL" id="GAX21522.1"/>
    </source>
</evidence>
<dbReference type="OrthoDB" id="49651at2759"/>
<feature type="region of interest" description="Disordered" evidence="1">
    <location>
        <begin position="1193"/>
        <end position="1308"/>
    </location>
</feature>
<comment type="caution">
    <text evidence="3">The sequence shown here is derived from an EMBL/GenBank/DDBJ whole genome shotgun (WGS) entry which is preliminary data.</text>
</comment>
<dbReference type="InterPro" id="IPR010896">
    <property type="entry name" value="NUMOD1"/>
</dbReference>
<dbReference type="SMART" id="SM00497">
    <property type="entry name" value="IENR1"/>
    <property type="match status" value="2"/>
</dbReference>
<dbReference type="InterPro" id="IPR001478">
    <property type="entry name" value="PDZ"/>
</dbReference>
<feature type="region of interest" description="Disordered" evidence="1">
    <location>
        <begin position="407"/>
        <end position="478"/>
    </location>
</feature>
<dbReference type="SMART" id="SM00228">
    <property type="entry name" value="PDZ"/>
    <property type="match status" value="1"/>
</dbReference>
<dbReference type="Pfam" id="PF07453">
    <property type="entry name" value="NUMOD1"/>
    <property type="match status" value="1"/>
</dbReference>
<feature type="compositionally biased region" description="Basic and acidic residues" evidence="1">
    <location>
        <begin position="284"/>
        <end position="301"/>
    </location>
</feature>
<dbReference type="InParanoid" id="A0A1Z5K5U0"/>
<feature type="compositionally biased region" description="Polar residues" evidence="1">
    <location>
        <begin position="147"/>
        <end position="157"/>
    </location>
</feature>
<feature type="compositionally biased region" description="Acidic residues" evidence="1">
    <location>
        <begin position="1298"/>
        <end position="1308"/>
    </location>
</feature>
<feature type="compositionally biased region" description="Basic and acidic residues" evidence="1">
    <location>
        <begin position="524"/>
        <end position="540"/>
    </location>
</feature>
<feature type="compositionally biased region" description="Polar residues" evidence="1">
    <location>
        <begin position="206"/>
        <end position="228"/>
    </location>
</feature>
<name>A0A1Z5K5U0_FISSO</name>
<feature type="compositionally biased region" description="Basic and acidic residues" evidence="1">
    <location>
        <begin position="1388"/>
        <end position="1403"/>
    </location>
</feature>
<feature type="domain" description="PDZ" evidence="2">
    <location>
        <begin position="1044"/>
        <end position="1140"/>
    </location>
</feature>
<feature type="compositionally biased region" description="Low complexity" evidence="1">
    <location>
        <begin position="303"/>
        <end position="321"/>
    </location>
</feature>
<reference evidence="3 4" key="1">
    <citation type="journal article" date="2015" name="Plant Cell">
        <title>Oil accumulation by the oleaginous diatom Fistulifera solaris as revealed by the genome and transcriptome.</title>
        <authorList>
            <person name="Tanaka T."/>
            <person name="Maeda Y."/>
            <person name="Veluchamy A."/>
            <person name="Tanaka M."/>
            <person name="Abida H."/>
            <person name="Marechal E."/>
            <person name="Bowler C."/>
            <person name="Muto M."/>
            <person name="Sunaga Y."/>
            <person name="Tanaka M."/>
            <person name="Yoshino T."/>
            <person name="Taniguchi T."/>
            <person name="Fukuda Y."/>
            <person name="Nemoto M."/>
            <person name="Matsumoto M."/>
            <person name="Wong P.S."/>
            <person name="Aburatani S."/>
            <person name="Fujibuchi W."/>
        </authorList>
    </citation>
    <scope>NUCLEOTIDE SEQUENCE [LARGE SCALE GENOMIC DNA]</scope>
    <source>
        <strain evidence="3 4">JPCC DA0580</strain>
    </source>
</reference>
<feature type="region of interest" description="Disordered" evidence="1">
    <location>
        <begin position="810"/>
        <end position="893"/>
    </location>
</feature>
<feature type="region of interest" description="Disordered" evidence="1">
    <location>
        <begin position="116"/>
        <end position="229"/>
    </location>
</feature>
<feature type="compositionally biased region" description="Basic residues" evidence="1">
    <location>
        <begin position="344"/>
        <end position="355"/>
    </location>
</feature>
<dbReference type="PROSITE" id="PS50106">
    <property type="entry name" value="PDZ"/>
    <property type="match status" value="1"/>
</dbReference>
<feature type="region of interest" description="Disordered" evidence="1">
    <location>
        <begin position="276"/>
        <end position="359"/>
    </location>
</feature>
<organism evidence="3 4">
    <name type="scientific">Fistulifera solaris</name>
    <name type="common">Oleaginous diatom</name>
    <dbReference type="NCBI Taxonomy" id="1519565"/>
    <lineage>
        <taxon>Eukaryota</taxon>
        <taxon>Sar</taxon>
        <taxon>Stramenopiles</taxon>
        <taxon>Ochrophyta</taxon>
        <taxon>Bacillariophyta</taxon>
        <taxon>Bacillariophyceae</taxon>
        <taxon>Bacillariophycidae</taxon>
        <taxon>Naviculales</taxon>
        <taxon>Naviculaceae</taxon>
        <taxon>Fistulifera</taxon>
    </lineage>
</organism>
<dbReference type="SUPFAM" id="SSF57903">
    <property type="entry name" value="FYVE/PHD zinc finger"/>
    <property type="match status" value="1"/>
</dbReference>
<dbReference type="Gene3D" id="2.60.120.650">
    <property type="entry name" value="Cupin"/>
    <property type="match status" value="1"/>
</dbReference>
<dbReference type="SUPFAM" id="SSF50156">
    <property type="entry name" value="PDZ domain-like"/>
    <property type="match status" value="1"/>
</dbReference>
<feature type="region of interest" description="Disordered" evidence="1">
    <location>
        <begin position="524"/>
        <end position="550"/>
    </location>
</feature>
<sequence length="1482" mass="164264">MSTQNAIGPVSHDDKHNSQEDLKSVNFLMLEERSTTSSTSSCTWSDAQVVNALRKKKMSPATQTLYQLSQTVDQLDLLCNNSVIDSSPQRNIPCPPEFSQYEFSVAAILANAAQSKHENESYEQNDEADTQLQRDEKVPNKRKGDNSLLSDTSSVSELQAAKKRRRREPTTERNNKVVAQKKSSRVKHTVQQSQPSQRIVVKEKSQSATQPSTLPKKNPQGSYRSQSVEKWRGKRLIKVYQSMRQAAEAEGTHHGHIKRLVESGVVTDGCVWKYQKQSSTAVKSQKESKARKEASPKDTKQKAVSTAKSSSRATAASAKVRSPAKAPSPAPVIQPKKTPVIHPSPHHHPRSKSVQRLKTDGSVAQTFPSILQASLITGISRRTIRDCIKNRNERDTDGFGWRLMETADESFPTNSENQEKTNRDPDEKENGKDASSDQLPAVKTSKAAANKHGERGSPNQTFGNEKNGKKDSAGNQNEVQLVDEEQAEKEILRKQVPAASKVKAAVAKTSDSASLFTATGKVNNEKEHLKTDEKTSRPVEVEQEEAAPTKQQVSLSRNAKVAEKSIGDRVNSITLPDIDHWNESQDKPELRFEVISVDITSAGKIGLMIRSILPNEQVRFTVEKSTSLKVHEYIKGCIVESVRVESHCEKVGIRAEDYLFLVEEMGGHSVLNGNYDKILRAARSEQRPIKLCIARPIVNKLTSKIQSTIAATETSAILEPEVPESKSNSDAPYCALCSGGEMKHPVHHAWCKLSPQFHKSGAHEVLRRVTEGMKLGCTVCEKEFRTGRIQQNSVHTSSCKENQKIIFDVDELPQQSESKSNAKHKEKITKSSRPTKAAVETRNTNEPTLKTKRGRSVKVSDKIRTSDAYLSDIGRDGSDASEDLEPQRKRKPVSALFRAERSFLTEQDKLRSKSDSRLDKKAVANRESAVDVSRSKPQTSSNEANAPRVSGTGYIQDASFAADYTSASDAEYDESGELEIVWEPCPDPWGQRGYTEGDIVVFSNKAGIGSVETALPSPRFEIDPLSGSCRYKKTHHMPNEGFHALLLQRDPQCTLSWGFSVHRHEFGGACLVSSVEHMSPAHAAVFVGAHYEEPSIAALRKNDMIMTIDGKEVGGMTVESFRLALELAGSELILVVSRYKGLLDNSTAHERRLLTNLDKHINDPNRLHWADIGGSDSSAFQEYRKKEETELIHLSSPSSNAQVQSNFTSPDSNSIKSAVRAIDNRIRMPNVPNKATERKDPPTTKAHVKDRCPLPSINKVENFADAEEESTTRQSDKENESESEISSVAPTDLRSVLEEDSSNSDEFGEDGNAWCGCVCGKEHPARGNYFWIQCEGCCSWFNVYQKCVGFSKKEAESIEGWTCWACGECKSLESSGKVSAEPQPQPSKPERKAISERAERDTDVESFESSDDAVDPQEVHKVGSLVFIREHAWSGVNNPEGIARVTGVRMDKEDGRVYDVKYIVGRSSKGVFARYITPHSFD</sequence>
<evidence type="ECO:0000259" key="2">
    <source>
        <dbReference type="PROSITE" id="PS50106"/>
    </source>
</evidence>
<protein>
    <recommendedName>
        <fullName evidence="2">PDZ domain-containing protein</fullName>
    </recommendedName>
</protein>